<feature type="compositionally biased region" description="Polar residues" evidence="1">
    <location>
        <begin position="405"/>
        <end position="414"/>
    </location>
</feature>
<feature type="compositionally biased region" description="Polar residues" evidence="1">
    <location>
        <begin position="351"/>
        <end position="360"/>
    </location>
</feature>
<feature type="transmembrane region" description="Helical" evidence="2">
    <location>
        <begin position="167"/>
        <end position="186"/>
    </location>
</feature>
<dbReference type="Proteomes" id="UP000828390">
    <property type="component" value="Unassembled WGS sequence"/>
</dbReference>
<feature type="transmembrane region" description="Helical" evidence="2">
    <location>
        <begin position="75"/>
        <end position="96"/>
    </location>
</feature>
<gene>
    <name evidence="3" type="ORF">DPMN_164002</name>
</gene>
<feature type="compositionally biased region" description="Polar residues" evidence="1">
    <location>
        <begin position="441"/>
        <end position="450"/>
    </location>
</feature>
<comment type="caution">
    <text evidence="3">The sequence shown here is derived from an EMBL/GenBank/DDBJ whole genome shotgun (WGS) entry which is preliminary data.</text>
</comment>
<evidence type="ECO:0000256" key="2">
    <source>
        <dbReference type="SAM" id="Phobius"/>
    </source>
</evidence>
<feature type="transmembrane region" description="Helical" evidence="2">
    <location>
        <begin position="670"/>
        <end position="692"/>
    </location>
</feature>
<dbReference type="PANTHER" id="PTHR11360:SF284">
    <property type="entry name" value="EG:103B4.3 PROTEIN-RELATED"/>
    <property type="match status" value="1"/>
</dbReference>
<dbReference type="EMBL" id="JAIWYP010000008">
    <property type="protein sequence ID" value="KAH3785906.1"/>
    <property type="molecule type" value="Genomic_DNA"/>
</dbReference>
<dbReference type="AlphaFoldDB" id="A0A9D4EWW7"/>
<feature type="transmembrane region" description="Helical" evidence="2">
    <location>
        <begin position="638"/>
        <end position="658"/>
    </location>
</feature>
<organism evidence="3 4">
    <name type="scientific">Dreissena polymorpha</name>
    <name type="common">Zebra mussel</name>
    <name type="synonym">Mytilus polymorpha</name>
    <dbReference type="NCBI Taxonomy" id="45954"/>
    <lineage>
        <taxon>Eukaryota</taxon>
        <taxon>Metazoa</taxon>
        <taxon>Spiralia</taxon>
        <taxon>Lophotrochozoa</taxon>
        <taxon>Mollusca</taxon>
        <taxon>Bivalvia</taxon>
        <taxon>Autobranchia</taxon>
        <taxon>Heteroconchia</taxon>
        <taxon>Euheterodonta</taxon>
        <taxon>Imparidentia</taxon>
        <taxon>Neoheterodontei</taxon>
        <taxon>Myida</taxon>
        <taxon>Dreissenoidea</taxon>
        <taxon>Dreissenidae</taxon>
        <taxon>Dreissena</taxon>
    </lineage>
</organism>
<feature type="transmembrane region" description="Helical" evidence="2">
    <location>
        <begin position="12"/>
        <end position="34"/>
    </location>
</feature>
<protein>
    <submittedName>
        <fullName evidence="3">Uncharacterized protein</fullName>
    </submittedName>
</protein>
<keyword evidence="4" id="KW-1185">Reference proteome</keyword>
<keyword evidence="2" id="KW-0472">Membrane</keyword>
<dbReference type="PANTHER" id="PTHR11360">
    <property type="entry name" value="MONOCARBOXYLATE TRANSPORTER"/>
    <property type="match status" value="1"/>
</dbReference>
<feature type="transmembrane region" description="Helical" evidence="2">
    <location>
        <begin position="548"/>
        <end position="568"/>
    </location>
</feature>
<feature type="compositionally biased region" description="Polar residues" evidence="1">
    <location>
        <begin position="369"/>
        <end position="378"/>
    </location>
</feature>
<feature type="region of interest" description="Disordered" evidence="1">
    <location>
        <begin position="197"/>
        <end position="225"/>
    </location>
</feature>
<feature type="transmembrane region" description="Helical" evidence="2">
    <location>
        <begin position="603"/>
        <end position="626"/>
    </location>
</feature>
<accession>A0A9D4EWW7</accession>
<reference evidence="3" key="1">
    <citation type="journal article" date="2019" name="bioRxiv">
        <title>The Genome of the Zebra Mussel, Dreissena polymorpha: A Resource for Invasive Species Research.</title>
        <authorList>
            <person name="McCartney M.A."/>
            <person name="Auch B."/>
            <person name="Kono T."/>
            <person name="Mallez S."/>
            <person name="Zhang Y."/>
            <person name="Obille A."/>
            <person name="Becker A."/>
            <person name="Abrahante J.E."/>
            <person name="Garbe J."/>
            <person name="Badalamenti J.P."/>
            <person name="Herman A."/>
            <person name="Mangelson H."/>
            <person name="Liachko I."/>
            <person name="Sullivan S."/>
            <person name="Sone E.D."/>
            <person name="Koren S."/>
            <person name="Silverstein K.A.T."/>
            <person name="Beckman K.B."/>
            <person name="Gohl D.M."/>
        </authorList>
    </citation>
    <scope>NUCLEOTIDE SEQUENCE</scope>
    <source>
        <strain evidence="3">Duluth1</strain>
        <tissue evidence="3">Whole animal</tissue>
    </source>
</reference>
<evidence type="ECO:0000313" key="4">
    <source>
        <dbReference type="Proteomes" id="UP000828390"/>
    </source>
</evidence>
<feature type="compositionally biased region" description="Polar residues" evidence="1">
    <location>
        <begin position="459"/>
        <end position="485"/>
    </location>
</feature>
<dbReference type="Gene3D" id="1.20.1250.20">
    <property type="entry name" value="MFS general substrate transporter like domains"/>
    <property type="match status" value="2"/>
</dbReference>
<sequence>MDSQEWSNKWLVFIVVWVQFTTQLGLCFSLGALFLDFQLAFGASRLQTALVQSIMIGVVLSLSVFSGFCIRRYGLFKVLLCPALLSPLGLMTSYAATEIWNIYITIGVIAGIGMTCTQTASFTVVRQAFRGRQMMLCLSILSTGAGIGGTFYPFLLTFLVQRLGLQMTLLSIGVFFMTSSLLPLLIRCHDIKYAETRESDDPEKGPYTITKNTSGTESEPESEPYSITINTSGIESEPENGPYIITKNTSGTESEPENGPYIITKNKSGLESEHENGPYNIIKITSGLESEPENGPYTITKITSGLESEPENGPYIITKNTSGIESEAENGPYTITKNTNGVEPEPENGPYTFTKNTSGIESEPENGPYTITKNTSGVESKPENGPYPITKNTTGVESEPENGPYTITKNTSGIESEPENGPYIITKNTSGVESEPENGPYTVTKNTSGVESEPENGPYTISKNTSGVISESENGPNTITKNTSGVKPKGKDNIIKASTQIAIWADIKSIISLEYIIIVLGSDFIVASINGSIMALQLDLMKSKNVDVSWSNMVFIVRSVTVIVSSLLPGLGKQFGISVNVILAMAAVIGAAGYLLVQLSSGHVSFLVANGLVGTTLGASLPASMIAMKMVPIEHMPVASGLMTSGVGVLSAASGPLFAFIRESTGSYDIVLYLIAAIHCAAALAFLGGLLVKNRKMDNRSDLVITRL</sequence>
<evidence type="ECO:0000313" key="3">
    <source>
        <dbReference type="EMBL" id="KAH3785906.1"/>
    </source>
</evidence>
<keyword evidence="2" id="KW-1133">Transmembrane helix</keyword>
<proteinExistence type="predicted"/>
<reference evidence="3" key="2">
    <citation type="submission" date="2020-11" db="EMBL/GenBank/DDBJ databases">
        <authorList>
            <person name="McCartney M.A."/>
            <person name="Auch B."/>
            <person name="Kono T."/>
            <person name="Mallez S."/>
            <person name="Becker A."/>
            <person name="Gohl D.M."/>
            <person name="Silverstein K.A.T."/>
            <person name="Koren S."/>
            <person name="Bechman K.B."/>
            <person name="Herman A."/>
            <person name="Abrahante J.E."/>
            <person name="Garbe J."/>
        </authorList>
    </citation>
    <scope>NUCLEOTIDE SEQUENCE</scope>
    <source>
        <strain evidence="3">Duluth1</strain>
        <tissue evidence="3">Whole animal</tissue>
    </source>
</reference>
<keyword evidence="2" id="KW-0812">Transmembrane</keyword>
<feature type="transmembrane region" description="Helical" evidence="2">
    <location>
        <begin position="515"/>
        <end position="536"/>
    </location>
</feature>
<feature type="transmembrane region" description="Helical" evidence="2">
    <location>
        <begin position="575"/>
        <end position="597"/>
    </location>
</feature>
<dbReference type="SUPFAM" id="SSF103473">
    <property type="entry name" value="MFS general substrate transporter"/>
    <property type="match status" value="1"/>
</dbReference>
<dbReference type="Pfam" id="PF07690">
    <property type="entry name" value="MFS_1"/>
    <property type="match status" value="1"/>
</dbReference>
<dbReference type="InterPro" id="IPR011701">
    <property type="entry name" value="MFS"/>
</dbReference>
<feature type="transmembrane region" description="Helical" evidence="2">
    <location>
        <begin position="102"/>
        <end position="124"/>
    </location>
</feature>
<feature type="transmembrane region" description="Helical" evidence="2">
    <location>
        <begin position="46"/>
        <end position="68"/>
    </location>
</feature>
<feature type="region of interest" description="Disordered" evidence="1">
    <location>
        <begin position="337"/>
        <end position="487"/>
    </location>
</feature>
<dbReference type="InterPro" id="IPR050327">
    <property type="entry name" value="Proton-linked_MCT"/>
</dbReference>
<evidence type="ECO:0000256" key="1">
    <source>
        <dbReference type="SAM" id="MobiDB-lite"/>
    </source>
</evidence>
<feature type="transmembrane region" description="Helical" evidence="2">
    <location>
        <begin position="136"/>
        <end position="155"/>
    </location>
</feature>
<name>A0A9D4EWW7_DREPO</name>
<dbReference type="GO" id="GO:0022857">
    <property type="term" value="F:transmembrane transporter activity"/>
    <property type="evidence" value="ECO:0007669"/>
    <property type="project" value="InterPro"/>
</dbReference>
<dbReference type="InterPro" id="IPR036259">
    <property type="entry name" value="MFS_trans_sf"/>
</dbReference>